<evidence type="ECO:0000313" key="1">
    <source>
        <dbReference type="EMBL" id="SDO45970.1"/>
    </source>
</evidence>
<keyword evidence="2" id="KW-1185">Reference proteome</keyword>
<dbReference type="PANTHER" id="PTHR37816:SF2">
    <property type="entry name" value="DNA TOPOLOGY MODULATION PROTEIN FLAR-RELATED PROTEIN"/>
    <property type="match status" value="1"/>
</dbReference>
<dbReference type="NCBIfam" id="NF004861">
    <property type="entry name" value="PRK06217.1"/>
    <property type="match status" value="1"/>
</dbReference>
<keyword evidence="1" id="KW-0418">Kinase</keyword>
<dbReference type="SUPFAM" id="SSF52540">
    <property type="entry name" value="P-loop containing nucleoside triphosphate hydrolases"/>
    <property type="match status" value="1"/>
</dbReference>
<dbReference type="InterPro" id="IPR052922">
    <property type="entry name" value="Cytidylate_Kinase-2"/>
</dbReference>
<sequence length="188" mass="20938">MEEKMRIYITGASCAGVTTLGRNISTRLGIGQVDVDDYYWMPTNPPFTTKRPPGDRVALMQQALGDDNWVLTGSCMIWGDALIADADLIVFVVTPTPVRLERLAAREKARFGDRITPGGDMHAIHAAFREWASQYDDPNFSGRNRAWHESWLSQQTVPVLQINGMRSAEQMAAEVAQAVSQMPKQLKT</sequence>
<evidence type="ECO:0000313" key="2">
    <source>
        <dbReference type="Proteomes" id="UP000182654"/>
    </source>
</evidence>
<dbReference type="Proteomes" id="UP000182654">
    <property type="component" value="Chromosome I"/>
</dbReference>
<keyword evidence="1" id="KW-0808">Transferase</keyword>
<dbReference type="PANTHER" id="PTHR37816">
    <property type="entry name" value="YALI0E33011P"/>
    <property type="match status" value="1"/>
</dbReference>
<protein>
    <submittedName>
        <fullName evidence="1">Adenylate kinase</fullName>
    </submittedName>
</protein>
<dbReference type="EMBL" id="LT629708">
    <property type="protein sequence ID" value="SDO45970.1"/>
    <property type="molecule type" value="Genomic_DNA"/>
</dbReference>
<gene>
    <name evidence="1" type="ORF">SAMN04490184_0610</name>
</gene>
<dbReference type="InterPro" id="IPR027417">
    <property type="entry name" value="P-loop_NTPase"/>
</dbReference>
<organism evidence="1 2">
    <name type="scientific">Pseudomonas extremorientalis</name>
    <dbReference type="NCBI Taxonomy" id="169669"/>
    <lineage>
        <taxon>Bacteria</taxon>
        <taxon>Pseudomonadati</taxon>
        <taxon>Pseudomonadota</taxon>
        <taxon>Gammaproteobacteria</taxon>
        <taxon>Pseudomonadales</taxon>
        <taxon>Pseudomonadaceae</taxon>
        <taxon>Pseudomonas</taxon>
    </lineage>
</organism>
<accession>A0ABY0RTE9</accession>
<proteinExistence type="predicted"/>
<reference evidence="1 2" key="1">
    <citation type="submission" date="2016-10" db="EMBL/GenBank/DDBJ databases">
        <authorList>
            <person name="Varghese N."/>
            <person name="Submissions S."/>
        </authorList>
    </citation>
    <scope>NUCLEOTIDE SEQUENCE [LARGE SCALE GENOMIC DNA]</scope>
    <source>
        <strain evidence="1 2">BS2774</strain>
    </source>
</reference>
<dbReference type="Gene3D" id="3.40.50.300">
    <property type="entry name" value="P-loop containing nucleotide triphosphate hydrolases"/>
    <property type="match status" value="1"/>
</dbReference>
<name>A0ABY0RTE9_9PSED</name>
<dbReference type="GO" id="GO:0016301">
    <property type="term" value="F:kinase activity"/>
    <property type="evidence" value="ECO:0007669"/>
    <property type="project" value="UniProtKB-KW"/>
</dbReference>